<dbReference type="GO" id="GO:0001764">
    <property type="term" value="P:neuron migration"/>
    <property type="evidence" value="ECO:0007669"/>
    <property type="project" value="TreeGrafter"/>
</dbReference>
<dbReference type="GO" id="GO:0005813">
    <property type="term" value="C:centrosome"/>
    <property type="evidence" value="ECO:0007669"/>
    <property type="project" value="InterPro"/>
</dbReference>
<dbReference type="InterPro" id="IPR031887">
    <property type="entry name" value="SDCCAG8"/>
</dbReference>
<evidence type="ECO:0000256" key="2">
    <source>
        <dbReference type="SAM" id="MobiDB-lite"/>
    </source>
</evidence>
<protein>
    <submittedName>
        <fullName evidence="3">Uncharacterized protein</fullName>
    </submittedName>
</protein>
<feature type="compositionally biased region" description="Polar residues" evidence="2">
    <location>
        <begin position="25"/>
        <end position="34"/>
    </location>
</feature>
<dbReference type="GO" id="GO:0030010">
    <property type="term" value="P:establishment of cell polarity"/>
    <property type="evidence" value="ECO:0007669"/>
    <property type="project" value="TreeGrafter"/>
</dbReference>
<reference evidence="3" key="1">
    <citation type="submission" date="2021-11" db="EMBL/GenBank/DDBJ databases">
        <authorList>
            <person name="Schell T."/>
        </authorList>
    </citation>
    <scope>NUCLEOTIDE SEQUENCE</scope>
    <source>
        <strain evidence="3">M5</strain>
    </source>
</reference>
<evidence type="ECO:0000313" key="3">
    <source>
        <dbReference type="EMBL" id="CAH0109689.1"/>
    </source>
</evidence>
<dbReference type="PANTHER" id="PTHR34343">
    <property type="entry name" value="SEROLOGICALLY DEFINED COLON CANCER ANTIGEN 8"/>
    <property type="match status" value="1"/>
</dbReference>
<dbReference type="PANTHER" id="PTHR34343:SF1">
    <property type="entry name" value="SEROLOGICALLY DEFINED COLON CANCER ANTIGEN 8"/>
    <property type="match status" value="1"/>
</dbReference>
<name>A0A8J2RYX2_9CRUS</name>
<organism evidence="3 4">
    <name type="scientific">Daphnia galeata</name>
    <dbReference type="NCBI Taxonomy" id="27404"/>
    <lineage>
        <taxon>Eukaryota</taxon>
        <taxon>Metazoa</taxon>
        <taxon>Ecdysozoa</taxon>
        <taxon>Arthropoda</taxon>
        <taxon>Crustacea</taxon>
        <taxon>Branchiopoda</taxon>
        <taxon>Diplostraca</taxon>
        <taxon>Cladocera</taxon>
        <taxon>Anomopoda</taxon>
        <taxon>Daphniidae</taxon>
        <taxon>Daphnia</taxon>
    </lineage>
</organism>
<dbReference type="GO" id="GO:0035148">
    <property type="term" value="P:tube formation"/>
    <property type="evidence" value="ECO:0007669"/>
    <property type="project" value="TreeGrafter"/>
</dbReference>
<dbReference type="GO" id="GO:0005814">
    <property type="term" value="C:centriole"/>
    <property type="evidence" value="ECO:0007669"/>
    <property type="project" value="TreeGrafter"/>
</dbReference>
<evidence type="ECO:0000256" key="1">
    <source>
        <dbReference type="SAM" id="Coils"/>
    </source>
</evidence>
<feature type="compositionally biased region" description="Polar residues" evidence="2">
    <location>
        <begin position="49"/>
        <end position="60"/>
    </location>
</feature>
<sequence length="530" mass="60978">MDFRRSDSPDEYYKAVHQLKQFLSESDSSDQQIYKSGLKKGSERHDLSSSENSDTKSLSARKSLFKSPVPKKSGLLVEGNSSDYILTGMIQKQIVYIKALEKEVTFYRKQVPGIISETKVLISNEESNRMGQANVVTQRLFSLIDTISNTKFSVSHESCEIQRKKVLQDLVAAQQQIQILNQQWTEHTCWSGQNKSNTTEDITREKSELLSTVNMLRTTVSSLQQREADALRQVQQSVEVAEQAQLERVQVENEVRRLVSLAEQHDQQMTTLNTDHSRRLQEERNRWESKQVDLFRLAFSLNVILAEQTSALKRERDLRDEAITRLSLDLEQSQRNEAVLKNEIQIKTNLLDSSRQDFQRQISQMQSEQGRLAGQQAELQRRLGEAELRADLNCKAAEQEASSVRVEAEFLRRKIDLLSKEAEIRKQDYDKAIKELEQRNLELHLAASQCEGERVQAVKSGSQASSLVKYLEQREVSLLHSLQEARKQHDEKCREMTTIIDEQRSIIQTLKEEYAGLIEDFQKSLVANDC</sequence>
<keyword evidence="1" id="KW-0175">Coiled coil</keyword>
<dbReference type="EMBL" id="CAKKLH010000294">
    <property type="protein sequence ID" value="CAH0109689.1"/>
    <property type="molecule type" value="Genomic_DNA"/>
</dbReference>
<feature type="coiled-coil region" evidence="1">
    <location>
        <begin position="234"/>
        <end position="268"/>
    </location>
</feature>
<proteinExistence type="predicted"/>
<dbReference type="Proteomes" id="UP000789390">
    <property type="component" value="Unassembled WGS sequence"/>
</dbReference>
<gene>
    <name evidence="3" type="ORF">DGAL_LOCUS13173</name>
</gene>
<evidence type="ECO:0000313" key="4">
    <source>
        <dbReference type="Proteomes" id="UP000789390"/>
    </source>
</evidence>
<accession>A0A8J2RYX2</accession>
<feature type="coiled-coil region" evidence="1">
    <location>
        <begin position="394"/>
        <end position="453"/>
    </location>
</feature>
<keyword evidence="4" id="KW-1185">Reference proteome</keyword>
<feature type="region of interest" description="Disordered" evidence="2">
    <location>
        <begin position="25"/>
        <end position="62"/>
    </location>
</feature>
<comment type="caution">
    <text evidence="3">The sequence shown here is derived from an EMBL/GenBank/DDBJ whole genome shotgun (WGS) entry which is preliminary data.</text>
</comment>
<dbReference type="OrthoDB" id="6348174at2759"/>
<dbReference type="GO" id="GO:0007098">
    <property type="term" value="P:centrosome cycle"/>
    <property type="evidence" value="ECO:0007669"/>
    <property type="project" value="InterPro"/>
</dbReference>
<dbReference type="AlphaFoldDB" id="A0A8J2RYX2"/>